<evidence type="ECO:0000313" key="3">
    <source>
        <dbReference type="EMBL" id="PKR87129.1"/>
    </source>
</evidence>
<keyword evidence="4" id="KW-1185">Reference proteome</keyword>
<feature type="region of interest" description="Disordered" evidence="1">
    <location>
        <begin position="260"/>
        <end position="282"/>
    </location>
</feature>
<sequence length="363" mass="40103">MNNQSKPIDQKTTATAHMKTDTTQSSSENSISQMKGSANAKKDTAATNKASIGNRYKTLADLEYKGKQVIILNNNRTTFSKSDLSLSKGSWQSFSNVDSLNRVGVANAMLSKSLMPTEDREPLYVNPTGWKNKKIKVNGKTEWLYNRSHLIGFQLTGENNNPKNLMTGTRSLNDPDMLIYENKVASYLKRTNHHIRYQVEPIFRGNELVARGVHMQAKSIEDNEVEFNVYIFNVEQGVTINYTDGSSSVQSTATINNKTTSSTINRDTSSSNNNTTSVSTSGLTVYPGDKATVSVKTKPNVQGTIEVDYSSGPSHASGLEPKTSDNKGNIRWIWEVGTRTKPGTYNVMISVNGETIKKHLVVK</sequence>
<gene>
    <name evidence="3" type="ORF">CWO92_01740</name>
</gene>
<feature type="region of interest" description="Disordered" evidence="1">
    <location>
        <begin position="1"/>
        <end position="46"/>
    </location>
</feature>
<dbReference type="AlphaFoldDB" id="A0A2N3LRC2"/>
<feature type="compositionally biased region" description="Low complexity" evidence="1">
    <location>
        <begin position="11"/>
        <end position="23"/>
    </location>
</feature>
<feature type="domain" description="Type VII secretion system protein EssD-like" evidence="2">
    <location>
        <begin position="86"/>
        <end position="219"/>
    </location>
</feature>
<accession>A0A2N3LRC2</accession>
<evidence type="ECO:0000256" key="1">
    <source>
        <dbReference type="SAM" id="MobiDB-lite"/>
    </source>
</evidence>
<organism evidence="3 4">
    <name type="scientific">Heyndrickxia camelliae</name>
    <dbReference type="NCBI Taxonomy" id="1707093"/>
    <lineage>
        <taxon>Bacteria</taxon>
        <taxon>Bacillati</taxon>
        <taxon>Bacillota</taxon>
        <taxon>Bacilli</taxon>
        <taxon>Bacillales</taxon>
        <taxon>Bacillaceae</taxon>
        <taxon>Heyndrickxia</taxon>
    </lineage>
</organism>
<dbReference type="OrthoDB" id="4376109at2"/>
<reference evidence="3 4" key="1">
    <citation type="submission" date="2017-11" db="EMBL/GenBank/DDBJ databases">
        <title>Bacillus camelliae sp. nov., isolated from pu'er tea.</title>
        <authorList>
            <person name="Niu L."/>
        </authorList>
    </citation>
    <scope>NUCLEOTIDE SEQUENCE [LARGE SCALE GENOMIC DNA]</scope>
    <source>
        <strain evidence="3 4">7578-1</strain>
    </source>
</reference>
<dbReference type="Pfam" id="PF13930">
    <property type="entry name" value="Endonuclea_NS_2"/>
    <property type="match status" value="1"/>
</dbReference>
<comment type="caution">
    <text evidence="3">The sequence shown here is derived from an EMBL/GenBank/DDBJ whole genome shotgun (WGS) entry which is preliminary data.</text>
</comment>
<dbReference type="InterPro" id="IPR044929">
    <property type="entry name" value="DNA/RNA_non-sp_Endonuclease_sf"/>
</dbReference>
<evidence type="ECO:0000259" key="2">
    <source>
        <dbReference type="Pfam" id="PF13930"/>
    </source>
</evidence>
<dbReference type="Gene3D" id="3.40.570.10">
    <property type="entry name" value="Extracellular Endonuclease, subunit A"/>
    <property type="match status" value="1"/>
</dbReference>
<evidence type="ECO:0000313" key="4">
    <source>
        <dbReference type="Proteomes" id="UP000233440"/>
    </source>
</evidence>
<protein>
    <submittedName>
        <fullName evidence="3">DNA-entry nuclease</fullName>
    </submittedName>
</protein>
<feature type="compositionally biased region" description="Polar residues" evidence="1">
    <location>
        <begin position="24"/>
        <end position="36"/>
    </location>
</feature>
<proteinExistence type="predicted"/>
<dbReference type="InterPro" id="IPR044927">
    <property type="entry name" value="Endonuclea_NS_2"/>
</dbReference>
<name>A0A2N3LRC2_9BACI</name>
<dbReference type="Proteomes" id="UP000233440">
    <property type="component" value="Unassembled WGS sequence"/>
</dbReference>
<dbReference type="EMBL" id="PIQO01000001">
    <property type="protein sequence ID" value="PKR87129.1"/>
    <property type="molecule type" value="Genomic_DNA"/>
</dbReference>